<keyword evidence="1" id="KW-0694">RNA-binding</keyword>
<evidence type="ECO:0000313" key="6">
    <source>
        <dbReference type="Proteomes" id="UP000298416"/>
    </source>
</evidence>
<proteinExistence type="predicted"/>
<dbReference type="PANTHER" id="PTHR47073">
    <property type="entry name" value="PROTEIN ANTI-SILENCING 1"/>
    <property type="match status" value="1"/>
</dbReference>
<feature type="domain" description="RRM" evidence="3">
    <location>
        <begin position="523"/>
        <end position="599"/>
    </location>
</feature>
<dbReference type="PROSITE" id="PS50102">
    <property type="entry name" value="RRM"/>
    <property type="match status" value="1"/>
</dbReference>
<dbReference type="InterPro" id="IPR035979">
    <property type="entry name" value="RBD_domain_sf"/>
</dbReference>
<dbReference type="Proteomes" id="UP000298416">
    <property type="component" value="Unassembled WGS sequence"/>
</dbReference>
<feature type="domain" description="BAH" evidence="4">
    <location>
        <begin position="60"/>
        <end position="183"/>
    </location>
</feature>
<keyword evidence="6" id="KW-1185">Reference proteome</keyword>
<dbReference type="InterPro" id="IPR000504">
    <property type="entry name" value="RRM_dom"/>
</dbReference>
<evidence type="ECO:0000256" key="1">
    <source>
        <dbReference type="PROSITE-ProRule" id="PRU00176"/>
    </source>
</evidence>
<evidence type="ECO:0000313" key="5">
    <source>
        <dbReference type="EMBL" id="KAG6393142.1"/>
    </source>
</evidence>
<dbReference type="EMBL" id="PNBA02000018">
    <property type="protein sequence ID" value="KAG6393142.1"/>
    <property type="molecule type" value="Genomic_DNA"/>
</dbReference>
<feature type="region of interest" description="Disordered" evidence="2">
    <location>
        <begin position="260"/>
        <end position="299"/>
    </location>
</feature>
<dbReference type="PANTHER" id="PTHR47073:SF2">
    <property type="entry name" value="PROTEIN ANTI-SILENCING 1"/>
    <property type="match status" value="1"/>
</dbReference>
<protein>
    <recommendedName>
        <fullName evidence="7">BAH domain-containing protein</fullName>
    </recommendedName>
</protein>
<accession>A0A8X8WDU6</accession>
<dbReference type="PROSITE" id="PS51038">
    <property type="entry name" value="BAH"/>
    <property type="match status" value="1"/>
</dbReference>
<reference evidence="5" key="2">
    <citation type="submission" date="2020-08" db="EMBL/GenBank/DDBJ databases">
        <title>Plant Genome Project.</title>
        <authorList>
            <person name="Zhang R.-G."/>
        </authorList>
    </citation>
    <scope>NUCLEOTIDE SEQUENCE</scope>
    <source>
        <strain evidence="5">Huo1</strain>
        <tissue evidence="5">Leaf</tissue>
    </source>
</reference>
<reference evidence="5" key="1">
    <citation type="submission" date="2018-01" db="EMBL/GenBank/DDBJ databases">
        <authorList>
            <person name="Mao J.F."/>
        </authorList>
    </citation>
    <scope>NUCLEOTIDE SEQUENCE</scope>
    <source>
        <strain evidence="5">Huo1</strain>
        <tissue evidence="5">Leaf</tissue>
    </source>
</reference>
<evidence type="ECO:0000256" key="2">
    <source>
        <dbReference type="SAM" id="MobiDB-lite"/>
    </source>
</evidence>
<evidence type="ECO:0000259" key="3">
    <source>
        <dbReference type="PROSITE" id="PS50102"/>
    </source>
</evidence>
<dbReference type="FunFam" id="2.30.30.490:FF:000017">
    <property type="entry name" value="Bromo-adjacent homology (BAH) domain-containing protein"/>
    <property type="match status" value="1"/>
</dbReference>
<evidence type="ECO:0000259" key="4">
    <source>
        <dbReference type="PROSITE" id="PS51038"/>
    </source>
</evidence>
<dbReference type="AlphaFoldDB" id="A0A8X8WDU6"/>
<dbReference type="GO" id="GO:0003682">
    <property type="term" value="F:chromatin binding"/>
    <property type="evidence" value="ECO:0007669"/>
    <property type="project" value="InterPro"/>
</dbReference>
<name>A0A8X8WDU6_SALSN</name>
<organism evidence="5">
    <name type="scientific">Salvia splendens</name>
    <name type="common">Scarlet sage</name>
    <dbReference type="NCBI Taxonomy" id="180675"/>
    <lineage>
        <taxon>Eukaryota</taxon>
        <taxon>Viridiplantae</taxon>
        <taxon>Streptophyta</taxon>
        <taxon>Embryophyta</taxon>
        <taxon>Tracheophyta</taxon>
        <taxon>Spermatophyta</taxon>
        <taxon>Magnoliopsida</taxon>
        <taxon>eudicotyledons</taxon>
        <taxon>Gunneridae</taxon>
        <taxon>Pentapetalae</taxon>
        <taxon>asterids</taxon>
        <taxon>lamiids</taxon>
        <taxon>Lamiales</taxon>
        <taxon>Lamiaceae</taxon>
        <taxon>Nepetoideae</taxon>
        <taxon>Mentheae</taxon>
        <taxon>Salviinae</taxon>
        <taxon>Salvia</taxon>
        <taxon>Salvia subgen. Calosphace</taxon>
        <taxon>core Calosphace</taxon>
    </lineage>
</organism>
<evidence type="ECO:0008006" key="7">
    <source>
        <dbReference type="Google" id="ProtNLM"/>
    </source>
</evidence>
<gene>
    <name evidence="5" type="ORF">SASPL_147377</name>
</gene>
<dbReference type="InterPro" id="IPR001025">
    <property type="entry name" value="BAH_dom"/>
</dbReference>
<dbReference type="GO" id="GO:0003723">
    <property type="term" value="F:RNA binding"/>
    <property type="evidence" value="ECO:0007669"/>
    <property type="project" value="UniProtKB-UniRule"/>
</dbReference>
<dbReference type="SUPFAM" id="SSF54928">
    <property type="entry name" value="RNA-binding domain, RBD"/>
    <property type="match status" value="1"/>
</dbReference>
<comment type="caution">
    <text evidence="5">The sequence shown here is derived from an EMBL/GenBank/DDBJ whole genome shotgun (WGS) entry which is preliminary data.</text>
</comment>
<sequence>MVIEDLSASFLRYVYDSMSQPMEHNEKTFPEPKREHVVPFSWGVRRGSINLYESFTLEGVKYSLYDTVCLRRNDQIDIGKLIRILEIDNREKRVEVVWFFKPRDIASFLGDVKPLERELFLACGEGRGLSNINPLEAIMGKCDMVCSSKDQRNPQPTEKELGSADFLFYRTFDVGRRKVLENFPSSIAGIKVDHFLNRRSSQTLGDGSECKEPLKAESPKCDFRLDARGYTSSTSSRQIKSSITDRPLARDNIKRSVQFLPASPSDIGPTKKRKLLPSSGNRSGDALFNPPTTASGEENHVKLSCIENTDLSAKKSSYLETREFTGKGLVNKQHVGTCVSHKFTEVRNQTVDALPNPPTTASGEEKHVKLSCTENTDLSARKSSYLEIREFTGKGPVNEKHVGTVISQKFSVVRNRTDDALSNPPTTASREDKKVKLSFRKNTDLSGRKSSYSKTREFTGKGPINKQVSMGISHKFSEVTRKPGMDTSKWLKLEVSVFLIFLYAIVILVWAEERLNEANAKGTILVLENLDPSFAASEVEDIVWHVFRENVKAKMVPTTAFSSVRSGQALVMFKTKEAADKVMSELLNGCLVLGDGRPIIGRRRFIRKVAAAERFVGHLSVDRGRAYKQRKETRDAVATSHFSQNNTVEFEMAILWRELDEKSRRWWAALHEQQGKEIEPLMNRLKIQNM</sequence>
<dbReference type="InterPro" id="IPR043151">
    <property type="entry name" value="BAH_sf"/>
</dbReference>
<dbReference type="Gene3D" id="2.30.30.490">
    <property type="match status" value="1"/>
</dbReference>